<evidence type="ECO:0000313" key="4">
    <source>
        <dbReference type="Proteomes" id="UP001056291"/>
    </source>
</evidence>
<dbReference type="Pfam" id="PF00211">
    <property type="entry name" value="Guanylate_cyc"/>
    <property type="match status" value="1"/>
</dbReference>
<keyword evidence="1" id="KW-0812">Transmembrane</keyword>
<dbReference type="SUPFAM" id="SSF55073">
    <property type="entry name" value="Nucleotide cyclase"/>
    <property type="match status" value="1"/>
</dbReference>
<feature type="domain" description="Guanylate cyclase" evidence="2">
    <location>
        <begin position="11"/>
        <end position="125"/>
    </location>
</feature>
<dbReference type="InterPro" id="IPR025698">
    <property type="entry name" value="2TM_dom"/>
</dbReference>
<sequence>MKTGQDRKLTTILCADVVGYSRLMSEDEEKTLERLKQTREVFKRYIDEHSGRIVNMTGDGLIADFSSAVKAMQCAIEVQNKLNKDNTGLPQSDQMAYRVGLNLGDVIIEGDDIFGEGVNVAARLEAMAPVGGICISGPLFDQVKNKFPMAFNFLGNKTVKNIADPVAVYSLSLNETADDQNPASAAAPLEDVEPSIDVEDKRLRKMVKKQAAFYRLAFIYGSIIVFLFVINAATSTSYWWFLWPAGSMLLVLAIRAISVFGKGPVGDDWEERKFSELKEKNRKSLS</sequence>
<feature type="transmembrane region" description="Helical" evidence="1">
    <location>
        <begin position="212"/>
        <end position="232"/>
    </location>
</feature>
<evidence type="ECO:0000259" key="2">
    <source>
        <dbReference type="PROSITE" id="PS50125"/>
    </source>
</evidence>
<feature type="transmembrane region" description="Helical" evidence="1">
    <location>
        <begin position="238"/>
        <end position="257"/>
    </location>
</feature>
<evidence type="ECO:0000313" key="3">
    <source>
        <dbReference type="EMBL" id="USG60613.1"/>
    </source>
</evidence>
<dbReference type="InterPro" id="IPR050697">
    <property type="entry name" value="Adenylyl/Guanylyl_Cyclase_3/4"/>
</dbReference>
<accession>A0ABY4W0D3</accession>
<name>A0ABY4W0D3_9PROT</name>
<dbReference type="Gene3D" id="3.30.70.1230">
    <property type="entry name" value="Nucleotide cyclase"/>
    <property type="match status" value="1"/>
</dbReference>
<dbReference type="InterPro" id="IPR001054">
    <property type="entry name" value="A/G_cyclase"/>
</dbReference>
<reference evidence="3" key="1">
    <citation type="submission" date="2022-06" db="EMBL/GenBank/DDBJ databases">
        <title>Sneathiella actinostolidae sp. nov., isolated from a sea anemonein the Western Pacific Ocean.</title>
        <authorList>
            <person name="Wei M.J."/>
        </authorList>
    </citation>
    <scope>NUCLEOTIDE SEQUENCE</scope>
    <source>
        <strain evidence="3">PHK-P5</strain>
    </source>
</reference>
<gene>
    <name evidence="3" type="ORF">NBZ79_15720</name>
</gene>
<evidence type="ECO:0000256" key="1">
    <source>
        <dbReference type="SAM" id="Phobius"/>
    </source>
</evidence>
<dbReference type="CDD" id="cd07302">
    <property type="entry name" value="CHD"/>
    <property type="match status" value="1"/>
</dbReference>
<dbReference type="Proteomes" id="UP001056291">
    <property type="component" value="Chromosome"/>
</dbReference>
<proteinExistence type="predicted"/>
<dbReference type="EMBL" id="CP098747">
    <property type="protein sequence ID" value="USG60613.1"/>
    <property type="molecule type" value="Genomic_DNA"/>
</dbReference>
<dbReference type="InterPro" id="IPR029787">
    <property type="entry name" value="Nucleotide_cyclase"/>
</dbReference>
<dbReference type="PROSITE" id="PS50125">
    <property type="entry name" value="GUANYLATE_CYCLASE_2"/>
    <property type="match status" value="1"/>
</dbReference>
<keyword evidence="4" id="KW-1185">Reference proteome</keyword>
<organism evidence="3 4">
    <name type="scientific">Sneathiella marina</name>
    <dbReference type="NCBI Taxonomy" id="2950108"/>
    <lineage>
        <taxon>Bacteria</taxon>
        <taxon>Pseudomonadati</taxon>
        <taxon>Pseudomonadota</taxon>
        <taxon>Alphaproteobacteria</taxon>
        <taxon>Sneathiellales</taxon>
        <taxon>Sneathiellaceae</taxon>
        <taxon>Sneathiella</taxon>
    </lineage>
</organism>
<protein>
    <submittedName>
        <fullName evidence="3">Adenylate/guanylate cyclase domain-containing protein</fullName>
    </submittedName>
</protein>
<dbReference type="PANTHER" id="PTHR43081:SF19">
    <property type="entry name" value="PH-SENSITIVE ADENYLATE CYCLASE RV1264"/>
    <property type="match status" value="1"/>
</dbReference>
<dbReference type="PANTHER" id="PTHR43081">
    <property type="entry name" value="ADENYLATE CYCLASE, TERMINAL-DIFFERENTIATION SPECIFIC-RELATED"/>
    <property type="match status" value="1"/>
</dbReference>
<keyword evidence="1" id="KW-0472">Membrane</keyword>
<keyword evidence="1" id="KW-1133">Transmembrane helix</keyword>
<dbReference type="RefSeq" id="WP_251933494.1">
    <property type="nucleotide sequence ID" value="NZ_CP098747.1"/>
</dbReference>
<dbReference type="Pfam" id="PF13239">
    <property type="entry name" value="2TM"/>
    <property type="match status" value="1"/>
</dbReference>